<sequence length="278" mass="30765">MHSELGVLLRRWRERVEPAAAGFPAGTHRRAPGLRREEVALLSGISVDYVVKLEQGRATSASASVLTALARTLRLSEPERDHLFRLAGHAPPSGDRLVTEVPDAVRLLAERLGVVPVAVHDAAWHLIECNDVFTALTGEPLPGTRRESNAVWRHFTGDTGRVVTTPEQAERFERAAVADLRSASARYPRDEEVRALVGDLRRVSSRFARLWDSHVVGTHTRHAKTIMHPRLGPLALHCDVLTEYAGHLRVVLYTAERGSDTARRLRLLTPSRLADPLG</sequence>
<name>I0UWZ7_9PSEU</name>
<dbReference type="EMBL" id="JH636049">
    <property type="protein sequence ID" value="EID52400.1"/>
    <property type="molecule type" value="Genomic_DNA"/>
</dbReference>
<proteinExistence type="predicted"/>
<dbReference type="Pfam" id="PF13560">
    <property type="entry name" value="HTH_31"/>
    <property type="match status" value="1"/>
</dbReference>
<feature type="domain" description="HTH cro/C1-type" evidence="1">
    <location>
        <begin position="29"/>
        <end position="80"/>
    </location>
</feature>
<dbReference type="Gene3D" id="1.10.260.40">
    <property type="entry name" value="lambda repressor-like DNA-binding domains"/>
    <property type="match status" value="1"/>
</dbReference>
<dbReference type="OrthoDB" id="4790304at2"/>
<dbReference type="InterPro" id="IPR041413">
    <property type="entry name" value="MLTR_LBD"/>
</dbReference>
<dbReference type="CDD" id="cd00093">
    <property type="entry name" value="HTH_XRE"/>
    <property type="match status" value="1"/>
</dbReference>
<keyword evidence="3" id="KW-1185">Reference proteome</keyword>
<dbReference type="SMART" id="SM00530">
    <property type="entry name" value="HTH_XRE"/>
    <property type="match status" value="1"/>
</dbReference>
<organism evidence="2 3">
    <name type="scientific">Saccharomonospora xinjiangensis XJ-54</name>
    <dbReference type="NCBI Taxonomy" id="882086"/>
    <lineage>
        <taxon>Bacteria</taxon>
        <taxon>Bacillati</taxon>
        <taxon>Actinomycetota</taxon>
        <taxon>Actinomycetes</taxon>
        <taxon>Pseudonocardiales</taxon>
        <taxon>Pseudonocardiaceae</taxon>
        <taxon>Saccharomonospora</taxon>
    </lineage>
</organism>
<evidence type="ECO:0000313" key="2">
    <source>
        <dbReference type="EMBL" id="EID52400.1"/>
    </source>
</evidence>
<dbReference type="PROSITE" id="PS50943">
    <property type="entry name" value="HTH_CROC1"/>
    <property type="match status" value="1"/>
</dbReference>
<dbReference type="SUPFAM" id="SSF47413">
    <property type="entry name" value="lambda repressor-like DNA-binding domains"/>
    <property type="match status" value="1"/>
</dbReference>
<evidence type="ECO:0000313" key="3">
    <source>
        <dbReference type="Proteomes" id="UP000004691"/>
    </source>
</evidence>
<protein>
    <submittedName>
        <fullName evidence="2">Helix-turn-helix protein</fullName>
    </submittedName>
</protein>
<reference evidence="2 3" key="1">
    <citation type="submission" date="2012-01" db="EMBL/GenBank/DDBJ databases">
        <title>Improved High-Quality Draft sequence of Saccharomonospora xinjiangensis XJ-54.</title>
        <authorList>
            <consortium name="US DOE Joint Genome Institute"/>
            <person name="Lucas S."/>
            <person name="Han J."/>
            <person name="Lapidus A."/>
            <person name="Cheng J.-F."/>
            <person name="Goodwin L."/>
            <person name="Pitluck S."/>
            <person name="Peters L."/>
            <person name="Mikhailova N."/>
            <person name="Teshima H."/>
            <person name="Detter J.C."/>
            <person name="Han C."/>
            <person name="Tapia R."/>
            <person name="Land M."/>
            <person name="Hauser L."/>
            <person name="Kyrpides N."/>
            <person name="Ivanova N."/>
            <person name="Pagani I."/>
            <person name="Brambilla E.-M."/>
            <person name="Klenk H.-P."/>
            <person name="Woyke T."/>
        </authorList>
    </citation>
    <scope>NUCLEOTIDE SEQUENCE [LARGE SCALE GENOMIC DNA]</scope>
    <source>
        <strain evidence="2 3">XJ-54</strain>
    </source>
</reference>
<dbReference type="AlphaFoldDB" id="I0UWZ7"/>
<dbReference type="InterPro" id="IPR001387">
    <property type="entry name" value="Cro/C1-type_HTH"/>
</dbReference>
<dbReference type="eggNOG" id="COG1396">
    <property type="taxonomic scope" value="Bacteria"/>
</dbReference>
<dbReference type="PANTHER" id="PTHR35010:SF2">
    <property type="entry name" value="BLL4672 PROTEIN"/>
    <property type="match status" value="1"/>
</dbReference>
<dbReference type="PANTHER" id="PTHR35010">
    <property type="entry name" value="BLL4672 PROTEIN-RELATED"/>
    <property type="match status" value="1"/>
</dbReference>
<accession>I0UWZ7</accession>
<dbReference type="HOGENOM" id="CLU_057862_1_1_11"/>
<gene>
    <name evidence="2" type="ORF">SacxiDRAFT_0117</name>
</gene>
<dbReference type="Pfam" id="PF17765">
    <property type="entry name" value="MLTR_LBD"/>
    <property type="match status" value="1"/>
</dbReference>
<dbReference type="InterPro" id="IPR010982">
    <property type="entry name" value="Lambda_DNA-bd_dom_sf"/>
</dbReference>
<dbReference type="Gene3D" id="3.30.450.180">
    <property type="match status" value="1"/>
</dbReference>
<dbReference type="STRING" id="882086.SacxiDRAFT_0117"/>
<dbReference type="GO" id="GO:0003677">
    <property type="term" value="F:DNA binding"/>
    <property type="evidence" value="ECO:0007669"/>
    <property type="project" value="InterPro"/>
</dbReference>
<evidence type="ECO:0000259" key="1">
    <source>
        <dbReference type="PROSITE" id="PS50943"/>
    </source>
</evidence>
<dbReference type="Proteomes" id="UP000004691">
    <property type="component" value="Unassembled WGS sequence"/>
</dbReference>